<dbReference type="EMBL" id="AP022569">
    <property type="protein sequence ID" value="BBX44342.1"/>
    <property type="molecule type" value="Genomic_DNA"/>
</dbReference>
<dbReference type="PANTHER" id="PTHR45625">
    <property type="entry name" value="PEPTIDYL-PROLYL CIS-TRANS ISOMERASE-RELATED"/>
    <property type="match status" value="1"/>
</dbReference>
<feature type="domain" description="PPIase cyclophilin-type" evidence="4">
    <location>
        <begin position="104"/>
        <end position="261"/>
    </location>
</feature>
<feature type="chain" id="PRO_5039744037" description="Peptidyl-prolyl cis-trans isomerase" evidence="2">
    <location>
        <begin position="24"/>
        <end position="262"/>
    </location>
</feature>
<evidence type="ECO:0000256" key="1">
    <source>
        <dbReference type="ARBA" id="ARBA00002388"/>
    </source>
</evidence>
<sequence>MTRIRLLGLLVLAITVMSCSHHSTGPSASTTTSSAPASATSTRPPVAPVTGPKLPPFIPSAAVGANCQYPPSADAASKSAAKPQNGKIATEPAMVGLTIVTNQGRIGLQLANNESPCTVNSFVTLAQKSFFDNTECHRLTTARALSVLQCGDPKGDGTGGPGYQFVNEFPTDQYPPGEPALQVPVVYPRGTLAMANAGPGTNGSQFFMVYRDSLLPPNYTIFGTINDAGLAVIDKIAAAGVAGGKDDGQPATEVTITSARRD</sequence>
<feature type="region of interest" description="Disordered" evidence="3">
    <location>
        <begin position="22"/>
        <end position="51"/>
    </location>
</feature>
<feature type="region of interest" description="Disordered" evidence="3">
    <location>
        <begin position="242"/>
        <end position="262"/>
    </location>
</feature>
<evidence type="ECO:0000313" key="5">
    <source>
        <dbReference type="EMBL" id="BBX44342.1"/>
    </source>
</evidence>
<dbReference type="AlphaFoldDB" id="A0A7I7KSM2"/>
<dbReference type="PRINTS" id="PR00153">
    <property type="entry name" value="CSAPPISMRASE"/>
</dbReference>
<feature type="compositionally biased region" description="Polar residues" evidence="3">
    <location>
        <begin position="252"/>
        <end position="262"/>
    </location>
</feature>
<dbReference type="CDD" id="cd00317">
    <property type="entry name" value="cyclophilin"/>
    <property type="match status" value="1"/>
</dbReference>
<evidence type="ECO:0000256" key="3">
    <source>
        <dbReference type="SAM" id="MobiDB-lite"/>
    </source>
</evidence>
<keyword evidence="6" id="KW-1185">Reference proteome</keyword>
<proteinExistence type="inferred from homology"/>
<organism evidence="5 6">
    <name type="scientific">Mycobacterium cookii</name>
    <dbReference type="NCBI Taxonomy" id="1775"/>
    <lineage>
        <taxon>Bacteria</taxon>
        <taxon>Bacillati</taxon>
        <taxon>Actinomycetota</taxon>
        <taxon>Actinomycetes</taxon>
        <taxon>Mycobacteriales</taxon>
        <taxon>Mycobacteriaceae</taxon>
        <taxon>Mycobacterium</taxon>
    </lineage>
</organism>
<comment type="function">
    <text evidence="1 2">PPIases accelerate the folding of proteins. It catalyzes the cis-trans isomerization of proline imidic peptide bonds in oligopeptides.</text>
</comment>
<keyword evidence="2" id="KW-0697">Rotamase</keyword>
<dbReference type="PROSITE" id="PS51257">
    <property type="entry name" value="PROKAR_LIPOPROTEIN"/>
    <property type="match status" value="1"/>
</dbReference>
<feature type="compositionally biased region" description="Low complexity" evidence="3">
    <location>
        <begin position="23"/>
        <end position="44"/>
    </location>
</feature>
<comment type="catalytic activity">
    <reaction evidence="2">
        <text>[protein]-peptidylproline (omega=180) = [protein]-peptidylproline (omega=0)</text>
        <dbReference type="Rhea" id="RHEA:16237"/>
        <dbReference type="Rhea" id="RHEA-COMP:10747"/>
        <dbReference type="Rhea" id="RHEA-COMP:10748"/>
        <dbReference type="ChEBI" id="CHEBI:83833"/>
        <dbReference type="ChEBI" id="CHEBI:83834"/>
        <dbReference type="EC" id="5.2.1.8"/>
    </reaction>
</comment>
<dbReference type="InterPro" id="IPR044666">
    <property type="entry name" value="Cyclophilin_A-like"/>
</dbReference>
<accession>A0A7I7KSM2</accession>
<dbReference type="GO" id="GO:0003755">
    <property type="term" value="F:peptidyl-prolyl cis-trans isomerase activity"/>
    <property type="evidence" value="ECO:0007669"/>
    <property type="project" value="UniProtKB-UniRule"/>
</dbReference>
<name>A0A7I7KSM2_9MYCO</name>
<dbReference type="Pfam" id="PF00160">
    <property type="entry name" value="Pro_isomerase"/>
    <property type="match status" value="1"/>
</dbReference>
<keyword evidence="2" id="KW-0732">Signal</keyword>
<feature type="signal peptide" evidence="2">
    <location>
        <begin position="1"/>
        <end position="23"/>
    </location>
</feature>
<evidence type="ECO:0000313" key="6">
    <source>
        <dbReference type="Proteomes" id="UP000465866"/>
    </source>
</evidence>
<protein>
    <recommendedName>
        <fullName evidence="2">Peptidyl-prolyl cis-trans isomerase</fullName>
        <shortName evidence="2">PPIase</shortName>
        <ecNumber evidence="2">5.2.1.8</ecNumber>
    </recommendedName>
</protein>
<dbReference type="Gene3D" id="2.40.100.10">
    <property type="entry name" value="Cyclophilin-like"/>
    <property type="match status" value="1"/>
</dbReference>
<dbReference type="Proteomes" id="UP000465866">
    <property type="component" value="Chromosome"/>
</dbReference>
<reference evidence="5 6" key="1">
    <citation type="journal article" date="2019" name="Emerg. Microbes Infect.">
        <title>Comprehensive subspecies identification of 175 nontuberculous mycobacteria species based on 7547 genomic profiles.</title>
        <authorList>
            <person name="Matsumoto Y."/>
            <person name="Kinjo T."/>
            <person name="Motooka D."/>
            <person name="Nabeya D."/>
            <person name="Jung N."/>
            <person name="Uechi K."/>
            <person name="Horii T."/>
            <person name="Iida T."/>
            <person name="Fujita J."/>
            <person name="Nakamura S."/>
        </authorList>
    </citation>
    <scope>NUCLEOTIDE SEQUENCE [LARGE SCALE GENOMIC DNA]</scope>
    <source>
        <strain evidence="5 6">JCM 12404</strain>
    </source>
</reference>
<gene>
    <name evidence="5" type="ORF">MCOO_03570</name>
</gene>
<dbReference type="InterPro" id="IPR029000">
    <property type="entry name" value="Cyclophilin-like_dom_sf"/>
</dbReference>
<dbReference type="SUPFAM" id="SSF50891">
    <property type="entry name" value="Cyclophilin-like"/>
    <property type="match status" value="1"/>
</dbReference>
<dbReference type="PANTHER" id="PTHR45625:SF3">
    <property type="entry name" value="PEPTIDYL-PROLYL CIS-TRANS ISOMERASE B-RELATED"/>
    <property type="match status" value="1"/>
</dbReference>
<evidence type="ECO:0000259" key="4">
    <source>
        <dbReference type="PROSITE" id="PS50072"/>
    </source>
</evidence>
<comment type="similarity">
    <text evidence="2">Belongs to the cyclophilin-type PPIase family.</text>
</comment>
<dbReference type="EC" id="5.2.1.8" evidence="2"/>
<evidence type="ECO:0000256" key="2">
    <source>
        <dbReference type="RuleBase" id="RU363019"/>
    </source>
</evidence>
<dbReference type="PROSITE" id="PS50072">
    <property type="entry name" value="CSA_PPIASE_2"/>
    <property type="match status" value="1"/>
</dbReference>
<dbReference type="InterPro" id="IPR002130">
    <property type="entry name" value="Cyclophilin-type_PPIase_dom"/>
</dbReference>
<keyword evidence="2" id="KW-0413">Isomerase</keyword>
<dbReference type="KEGG" id="mcoo:MCOO_03570"/>